<accession>A0A9P6B5J2</accession>
<sequence length="123" mass="13481">MLYRYLIVTIQHLTFISKPNQEVWLVLAGFLRSGCSGPQKTTKNLPNLWSSLLMFLPIGHILRHERHTVGAVAFQLIAQSQSAALYSAVGNVLRNSGGCISAENSVLVLMNRVTNGTESTRVG</sequence>
<dbReference type="EMBL" id="MU128927">
    <property type="protein sequence ID" value="KAF9518118.1"/>
    <property type="molecule type" value="Genomic_DNA"/>
</dbReference>
<protein>
    <submittedName>
        <fullName evidence="1">Uncharacterized protein</fullName>
    </submittedName>
</protein>
<reference evidence="1" key="1">
    <citation type="journal article" date="2020" name="Nat. Commun.">
        <title>Large-scale genome sequencing of mycorrhizal fungi provides insights into the early evolution of symbiotic traits.</title>
        <authorList>
            <person name="Miyauchi S."/>
            <person name="Kiss E."/>
            <person name="Kuo A."/>
            <person name="Drula E."/>
            <person name="Kohler A."/>
            <person name="Sanchez-Garcia M."/>
            <person name="Morin E."/>
            <person name="Andreopoulos B."/>
            <person name="Barry K.W."/>
            <person name="Bonito G."/>
            <person name="Buee M."/>
            <person name="Carver A."/>
            <person name="Chen C."/>
            <person name="Cichocki N."/>
            <person name="Clum A."/>
            <person name="Culley D."/>
            <person name="Crous P.W."/>
            <person name="Fauchery L."/>
            <person name="Girlanda M."/>
            <person name="Hayes R.D."/>
            <person name="Keri Z."/>
            <person name="LaButti K."/>
            <person name="Lipzen A."/>
            <person name="Lombard V."/>
            <person name="Magnuson J."/>
            <person name="Maillard F."/>
            <person name="Murat C."/>
            <person name="Nolan M."/>
            <person name="Ohm R.A."/>
            <person name="Pangilinan J."/>
            <person name="Pereira M.F."/>
            <person name="Perotto S."/>
            <person name="Peter M."/>
            <person name="Pfister S."/>
            <person name="Riley R."/>
            <person name="Sitrit Y."/>
            <person name="Stielow J.B."/>
            <person name="Szollosi G."/>
            <person name="Zifcakova L."/>
            <person name="Stursova M."/>
            <person name="Spatafora J.W."/>
            <person name="Tedersoo L."/>
            <person name="Vaario L.M."/>
            <person name="Yamada A."/>
            <person name="Yan M."/>
            <person name="Wang P."/>
            <person name="Xu J."/>
            <person name="Bruns T."/>
            <person name="Baldrian P."/>
            <person name="Vilgalys R."/>
            <person name="Dunand C."/>
            <person name="Henrissat B."/>
            <person name="Grigoriev I.V."/>
            <person name="Hibbett D."/>
            <person name="Nagy L.G."/>
            <person name="Martin F.M."/>
        </authorList>
    </citation>
    <scope>NUCLEOTIDE SEQUENCE</scope>
    <source>
        <strain evidence="1">UP504</strain>
    </source>
</reference>
<name>A0A9P6B5J2_9AGAM</name>
<gene>
    <name evidence="1" type="ORF">BS47DRAFT_375815</name>
</gene>
<dbReference type="AlphaFoldDB" id="A0A9P6B5J2"/>
<comment type="caution">
    <text evidence="1">The sequence shown here is derived from an EMBL/GenBank/DDBJ whole genome shotgun (WGS) entry which is preliminary data.</text>
</comment>
<evidence type="ECO:0000313" key="2">
    <source>
        <dbReference type="Proteomes" id="UP000886523"/>
    </source>
</evidence>
<proteinExistence type="predicted"/>
<organism evidence="1 2">
    <name type="scientific">Hydnum rufescens UP504</name>
    <dbReference type="NCBI Taxonomy" id="1448309"/>
    <lineage>
        <taxon>Eukaryota</taxon>
        <taxon>Fungi</taxon>
        <taxon>Dikarya</taxon>
        <taxon>Basidiomycota</taxon>
        <taxon>Agaricomycotina</taxon>
        <taxon>Agaricomycetes</taxon>
        <taxon>Cantharellales</taxon>
        <taxon>Hydnaceae</taxon>
        <taxon>Hydnum</taxon>
    </lineage>
</organism>
<keyword evidence="2" id="KW-1185">Reference proteome</keyword>
<dbReference type="Proteomes" id="UP000886523">
    <property type="component" value="Unassembled WGS sequence"/>
</dbReference>
<evidence type="ECO:0000313" key="1">
    <source>
        <dbReference type="EMBL" id="KAF9518118.1"/>
    </source>
</evidence>